<evidence type="ECO:0000256" key="3">
    <source>
        <dbReference type="ARBA" id="ARBA00022475"/>
    </source>
</evidence>
<keyword evidence="2" id="KW-0813">Transport</keyword>
<name>A0ABS4GLE5_9BACL</name>
<evidence type="ECO:0000256" key="7">
    <source>
        <dbReference type="ARBA" id="ARBA00023136"/>
    </source>
</evidence>
<evidence type="ECO:0000256" key="9">
    <source>
        <dbReference type="SAM" id="Phobius"/>
    </source>
</evidence>
<organism evidence="11 12">
    <name type="scientific">Ammoniphilus resinae</name>
    <dbReference type="NCBI Taxonomy" id="861532"/>
    <lineage>
        <taxon>Bacteria</taxon>
        <taxon>Bacillati</taxon>
        <taxon>Bacillota</taxon>
        <taxon>Bacilli</taxon>
        <taxon>Bacillales</taxon>
        <taxon>Paenibacillaceae</taxon>
        <taxon>Aneurinibacillus group</taxon>
        <taxon>Ammoniphilus</taxon>
    </lineage>
</organism>
<keyword evidence="4" id="KW-0997">Cell inner membrane</keyword>
<keyword evidence="5 9" id="KW-0812">Transmembrane</keyword>
<dbReference type="InterPro" id="IPR055348">
    <property type="entry name" value="DctQ"/>
</dbReference>
<dbReference type="InterPro" id="IPR007387">
    <property type="entry name" value="TRAP_DctQ"/>
</dbReference>
<gene>
    <name evidence="11" type="ORF">J2Z37_001061</name>
</gene>
<dbReference type="Proteomes" id="UP001519343">
    <property type="component" value="Unassembled WGS sequence"/>
</dbReference>
<evidence type="ECO:0000256" key="5">
    <source>
        <dbReference type="ARBA" id="ARBA00022692"/>
    </source>
</evidence>
<evidence type="ECO:0000256" key="6">
    <source>
        <dbReference type="ARBA" id="ARBA00022989"/>
    </source>
</evidence>
<dbReference type="RefSeq" id="WP_209809161.1">
    <property type="nucleotide sequence ID" value="NZ_JAGGKT010000002.1"/>
</dbReference>
<evidence type="ECO:0000256" key="1">
    <source>
        <dbReference type="ARBA" id="ARBA00004429"/>
    </source>
</evidence>
<feature type="domain" description="Tripartite ATP-independent periplasmic transporters DctQ component" evidence="10">
    <location>
        <begin position="22"/>
        <end position="146"/>
    </location>
</feature>
<evidence type="ECO:0000256" key="2">
    <source>
        <dbReference type="ARBA" id="ARBA00022448"/>
    </source>
</evidence>
<keyword evidence="12" id="KW-1185">Reference proteome</keyword>
<proteinExistence type="inferred from homology"/>
<comment type="similarity">
    <text evidence="8">Belongs to the TRAP transporter small permease family.</text>
</comment>
<keyword evidence="6 9" id="KW-1133">Transmembrane helix</keyword>
<protein>
    <submittedName>
        <fullName evidence="11">C4-dicarboxylate transporter DctQ subunit</fullName>
    </submittedName>
</protein>
<feature type="transmembrane region" description="Helical" evidence="9">
    <location>
        <begin position="41"/>
        <end position="63"/>
    </location>
</feature>
<evidence type="ECO:0000313" key="11">
    <source>
        <dbReference type="EMBL" id="MBP1931064.1"/>
    </source>
</evidence>
<sequence>MGFRWLHKVEEYSAGILFLGGVIVSLYSVFMRYVLNLPPAWSLEIFELLMVWSIFIGFGIALRENHHIVIDLVYDKLPYAVKRAVCVVSNFIGAAYCIFMTVTGIKMIALAHEQQIVTIDVGIPIWVTYLIMPVGMALLALYFILKGIYAIKGDRTEIIGHLGHDIAPDGILDDKAKGGLHL</sequence>
<dbReference type="EMBL" id="JAGGKT010000002">
    <property type="protein sequence ID" value="MBP1931064.1"/>
    <property type="molecule type" value="Genomic_DNA"/>
</dbReference>
<dbReference type="Pfam" id="PF04290">
    <property type="entry name" value="DctQ"/>
    <property type="match status" value="1"/>
</dbReference>
<accession>A0ABS4GLE5</accession>
<feature type="transmembrane region" description="Helical" evidence="9">
    <location>
        <begin position="123"/>
        <end position="145"/>
    </location>
</feature>
<feature type="transmembrane region" description="Helical" evidence="9">
    <location>
        <begin position="12"/>
        <end position="35"/>
    </location>
</feature>
<evidence type="ECO:0000313" key="12">
    <source>
        <dbReference type="Proteomes" id="UP001519343"/>
    </source>
</evidence>
<comment type="caution">
    <text evidence="11">The sequence shown here is derived from an EMBL/GenBank/DDBJ whole genome shotgun (WGS) entry which is preliminary data.</text>
</comment>
<keyword evidence="3" id="KW-1003">Cell membrane</keyword>
<feature type="transmembrane region" description="Helical" evidence="9">
    <location>
        <begin position="84"/>
        <end position="111"/>
    </location>
</feature>
<comment type="subcellular location">
    <subcellularLocation>
        <location evidence="1">Cell inner membrane</location>
        <topology evidence="1">Multi-pass membrane protein</topology>
    </subcellularLocation>
</comment>
<keyword evidence="7 9" id="KW-0472">Membrane</keyword>
<dbReference type="PANTHER" id="PTHR35011:SF2">
    <property type="entry name" value="2,3-DIKETO-L-GULONATE TRAP TRANSPORTER SMALL PERMEASE PROTEIN YIAM"/>
    <property type="match status" value="1"/>
</dbReference>
<reference evidence="11 12" key="1">
    <citation type="submission" date="2021-03" db="EMBL/GenBank/DDBJ databases">
        <title>Genomic Encyclopedia of Type Strains, Phase IV (KMG-IV): sequencing the most valuable type-strain genomes for metagenomic binning, comparative biology and taxonomic classification.</title>
        <authorList>
            <person name="Goeker M."/>
        </authorList>
    </citation>
    <scope>NUCLEOTIDE SEQUENCE [LARGE SCALE GENOMIC DNA]</scope>
    <source>
        <strain evidence="11 12">DSM 24738</strain>
    </source>
</reference>
<evidence type="ECO:0000259" key="10">
    <source>
        <dbReference type="Pfam" id="PF04290"/>
    </source>
</evidence>
<evidence type="ECO:0000256" key="4">
    <source>
        <dbReference type="ARBA" id="ARBA00022519"/>
    </source>
</evidence>
<dbReference type="PANTHER" id="PTHR35011">
    <property type="entry name" value="2,3-DIKETO-L-GULONATE TRAP TRANSPORTER SMALL PERMEASE PROTEIN YIAM"/>
    <property type="match status" value="1"/>
</dbReference>
<evidence type="ECO:0000256" key="8">
    <source>
        <dbReference type="ARBA" id="ARBA00038436"/>
    </source>
</evidence>